<dbReference type="InterPro" id="IPR036116">
    <property type="entry name" value="FN3_sf"/>
</dbReference>
<name>A0A2H4PSJ3_PLEAT</name>
<evidence type="ECO:0000313" key="4">
    <source>
        <dbReference type="EMBL" id="ATW72331.1"/>
    </source>
</evidence>
<sequence>MLSHHKLEQYNRVFFLQDIVRPDQVLLIQADDQQDVFDWDYPSTWDTPHSFFPLLFQVKVVRYHSSCDASNQFLIEETSATNYTVTSHKQYRFCVQARDPLTNGPWSQLAQIEVKSRKMKQAKIHHH</sequence>
<accession>A0A2H4PSJ3</accession>
<keyword evidence="3" id="KW-0325">Glycoprotein</keyword>
<dbReference type="SUPFAM" id="SSF49265">
    <property type="entry name" value="Fibronectin type III"/>
    <property type="match status" value="1"/>
</dbReference>
<evidence type="ECO:0000256" key="1">
    <source>
        <dbReference type="ARBA" id="ARBA00022729"/>
    </source>
</evidence>
<proteinExistence type="evidence at transcript level"/>
<dbReference type="CDD" id="cd00063">
    <property type="entry name" value="FN3"/>
    <property type="match status" value="1"/>
</dbReference>
<dbReference type="InterPro" id="IPR050676">
    <property type="entry name" value="IL-12"/>
</dbReference>
<evidence type="ECO:0000256" key="3">
    <source>
        <dbReference type="ARBA" id="ARBA00023180"/>
    </source>
</evidence>
<evidence type="ECO:0000256" key="2">
    <source>
        <dbReference type="ARBA" id="ARBA00023157"/>
    </source>
</evidence>
<protein>
    <submittedName>
        <fullName evidence="4">Interleukin 12 subunit beta</fullName>
    </submittedName>
</protein>
<dbReference type="EMBL" id="MG264001">
    <property type="protein sequence ID" value="ATW72331.1"/>
    <property type="molecule type" value="mRNA"/>
</dbReference>
<dbReference type="InterPro" id="IPR003961">
    <property type="entry name" value="FN3_dom"/>
</dbReference>
<dbReference type="AlphaFoldDB" id="A0A2H4PSJ3"/>
<organism evidence="4">
    <name type="scientific">Plecoglossus altivelis</name>
    <name type="common">Ayu sweetfish</name>
    <name type="synonym">Salmo altivelis</name>
    <dbReference type="NCBI Taxonomy" id="61084"/>
    <lineage>
        <taxon>Eukaryota</taxon>
        <taxon>Metazoa</taxon>
        <taxon>Chordata</taxon>
        <taxon>Craniata</taxon>
        <taxon>Vertebrata</taxon>
        <taxon>Euteleostomi</taxon>
        <taxon>Actinopterygii</taxon>
        <taxon>Neopterygii</taxon>
        <taxon>Teleostei</taxon>
        <taxon>Stomiati</taxon>
        <taxon>Osmeriformes</taxon>
        <taxon>Plecoglossus</taxon>
    </lineage>
</organism>
<keyword evidence="2" id="KW-1015">Disulfide bond</keyword>
<dbReference type="PANTHER" id="PTHR48485">
    <property type="entry name" value="INTERLEUKIN-12 SUBUNIT BETA-RELATED"/>
    <property type="match status" value="1"/>
</dbReference>
<dbReference type="InterPro" id="IPR013783">
    <property type="entry name" value="Ig-like_fold"/>
</dbReference>
<keyword evidence="1" id="KW-0732">Signal</keyword>
<reference evidence="4" key="1">
    <citation type="journal article" date="2017" name="Fish Shellfish Immunol.">
        <title>Molecular characterization of a CC motif chemokine 19-like gene in ayu (Plecoglossus altivelis) and its role in leukocyte trafficking.</title>
        <authorList>
            <person name="Chen F."/>
            <person name="Lu X.J."/>
            <person name="Nie L."/>
            <person name="Ning Y.J."/>
            <person name="Chen J."/>
        </authorList>
    </citation>
    <scope>NUCLEOTIDE SEQUENCE</scope>
</reference>
<gene>
    <name evidence="4" type="primary">IL-12b</name>
</gene>
<dbReference type="PANTHER" id="PTHR48485:SF4">
    <property type="entry name" value="INTERLEUKIN-12 SUBUNIT BETA"/>
    <property type="match status" value="1"/>
</dbReference>
<dbReference type="Gene3D" id="2.60.40.10">
    <property type="entry name" value="Immunoglobulins"/>
    <property type="match status" value="1"/>
</dbReference>